<dbReference type="PANTHER" id="PTHR23172:SF69">
    <property type="entry name" value="CHAPERONE DNAJ-DOMAIN SUPERFAMILY PROTEIN"/>
    <property type="match status" value="1"/>
</dbReference>
<name>A0A8S0QS26_OLEEU</name>
<gene>
    <name evidence="2" type="ORF">OLEA9_A111489</name>
</gene>
<sequence>MDESWRMRMGTPSRTTVKPNLPRRKSTEDTSHRRRHISGESSEPPLEPEDFSDVFGGPPRTILYRKFSDSAGFLSSSSTSSFYGEILQQNVEHVLGMSGRSLPEFRIPVRQQRSDHTQNHHNAFYSDIFCWEDGSVVKSRSKSITSSSSALSSEELSPLRPEITGDDMEDTSFFYSKLRLINVGSRWTSTGMGREDYQRQQIMPIFSDHQPMFDTDNNFVDNIRTNPSECSRRNSSPETISLEPVWDGIMRFSLDDLELKSPSSAVSSICQLDQQNIACEIEDQKLQLNGIELEEDEIMSSYVIEINTDHREAKFEAIGVDEAIEWTKEKFRTHRPENEWSTKEHEKEKSKGGAEGDLHGQDFTQQKVKWPAVETEQLASKLELQIMDEKLRLWATGKETDIRLLLSTLHHILWPNSGWFAISLMNLVESSQVKKAYQKAQSCLHLDKLQQKGNSFPRKYIAEKAFSVLQVSLVCRILEDHCKNFTSIGL</sequence>
<evidence type="ECO:0000256" key="1">
    <source>
        <dbReference type="SAM" id="MobiDB-lite"/>
    </source>
</evidence>
<dbReference type="EMBL" id="CACTIH010001890">
    <property type="protein sequence ID" value="CAA2967756.1"/>
    <property type="molecule type" value="Genomic_DNA"/>
</dbReference>
<feature type="compositionally biased region" description="Basic and acidic residues" evidence="1">
    <location>
        <begin position="334"/>
        <end position="360"/>
    </location>
</feature>
<feature type="region of interest" description="Disordered" evidence="1">
    <location>
        <begin position="1"/>
        <end position="54"/>
    </location>
</feature>
<dbReference type="Gramene" id="OE9A111489T1">
    <property type="protein sequence ID" value="OE9A111489C1"/>
    <property type="gene ID" value="OE9A111489"/>
</dbReference>
<evidence type="ECO:0000313" key="2">
    <source>
        <dbReference type="EMBL" id="CAA2967756.1"/>
    </source>
</evidence>
<dbReference type="SUPFAM" id="SSF46565">
    <property type="entry name" value="Chaperone J-domain"/>
    <property type="match status" value="1"/>
</dbReference>
<keyword evidence="3" id="KW-1185">Reference proteome</keyword>
<accession>A0A8S0QS26</accession>
<dbReference type="GO" id="GO:0072583">
    <property type="term" value="P:clathrin-dependent endocytosis"/>
    <property type="evidence" value="ECO:0007669"/>
    <property type="project" value="TreeGrafter"/>
</dbReference>
<dbReference type="InterPro" id="IPR036869">
    <property type="entry name" value="J_dom_sf"/>
</dbReference>
<feature type="region of interest" description="Disordered" evidence="1">
    <location>
        <begin position="334"/>
        <end position="361"/>
    </location>
</feature>
<dbReference type="PANTHER" id="PTHR23172">
    <property type="entry name" value="AUXILIN/CYCLIN G-ASSOCIATED KINASE-RELATED"/>
    <property type="match status" value="1"/>
</dbReference>
<dbReference type="GO" id="GO:0030276">
    <property type="term" value="F:clathrin binding"/>
    <property type="evidence" value="ECO:0007669"/>
    <property type="project" value="TreeGrafter"/>
</dbReference>
<dbReference type="GO" id="GO:0072318">
    <property type="term" value="P:clathrin coat disassembly"/>
    <property type="evidence" value="ECO:0007669"/>
    <property type="project" value="TreeGrafter"/>
</dbReference>
<organism evidence="2 3">
    <name type="scientific">Olea europaea subsp. europaea</name>
    <dbReference type="NCBI Taxonomy" id="158383"/>
    <lineage>
        <taxon>Eukaryota</taxon>
        <taxon>Viridiplantae</taxon>
        <taxon>Streptophyta</taxon>
        <taxon>Embryophyta</taxon>
        <taxon>Tracheophyta</taxon>
        <taxon>Spermatophyta</taxon>
        <taxon>Magnoliopsida</taxon>
        <taxon>eudicotyledons</taxon>
        <taxon>Gunneridae</taxon>
        <taxon>Pentapetalae</taxon>
        <taxon>asterids</taxon>
        <taxon>lamiids</taxon>
        <taxon>Lamiales</taxon>
        <taxon>Oleaceae</taxon>
        <taxon>Oleeae</taxon>
        <taxon>Olea</taxon>
    </lineage>
</organism>
<dbReference type="Proteomes" id="UP000594638">
    <property type="component" value="Unassembled WGS sequence"/>
</dbReference>
<comment type="caution">
    <text evidence="2">The sequence shown here is derived from an EMBL/GenBank/DDBJ whole genome shotgun (WGS) entry which is preliminary data.</text>
</comment>
<dbReference type="GO" id="GO:0005737">
    <property type="term" value="C:cytoplasm"/>
    <property type="evidence" value="ECO:0007669"/>
    <property type="project" value="TreeGrafter"/>
</dbReference>
<dbReference type="AlphaFoldDB" id="A0A8S0QS26"/>
<dbReference type="Gene3D" id="1.10.287.110">
    <property type="entry name" value="DnaJ domain"/>
    <property type="match status" value="1"/>
</dbReference>
<proteinExistence type="predicted"/>
<dbReference type="OrthoDB" id="1717591at2759"/>
<evidence type="ECO:0000313" key="3">
    <source>
        <dbReference type="Proteomes" id="UP000594638"/>
    </source>
</evidence>
<reference evidence="2 3" key="1">
    <citation type="submission" date="2019-12" db="EMBL/GenBank/DDBJ databases">
        <authorList>
            <person name="Alioto T."/>
            <person name="Alioto T."/>
            <person name="Gomez Garrido J."/>
        </authorList>
    </citation>
    <scope>NUCLEOTIDE SEQUENCE [LARGE SCALE GENOMIC DNA]</scope>
</reference>
<dbReference type="GO" id="GO:0031982">
    <property type="term" value="C:vesicle"/>
    <property type="evidence" value="ECO:0007669"/>
    <property type="project" value="TreeGrafter"/>
</dbReference>
<protein>
    <submittedName>
        <fullName evidence="2">Uncharacterized protein</fullName>
    </submittedName>
</protein>